<name>A0A381XBX9_9ZZZZ</name>
<organism evidence="1">
    <name type="scientific">marine metagenome</name>
    <dbReference type="NCBI Taxonomy" id="408172"/>
    <lineage>
        <taxon>unclassified sequences</taxon>
        <taxon>metagenomes</taxon>
        <taxon>ecological metagenomes</taxon>
    </lineage>
</organism>
<evidence type="ECO:0000313" key="1">
    <source>
        <dbReference type="EMBL" id="SVA62218.1"/>
    </source>
</evidence>
<gene>
    <name evidence="1" type="ORF">METZ01_LOCUS115072</name>
</gene>
<proteinExistence type="predicted"/>
<accession>A0A381XBX9</accession>
<dbReference type="EMBL" id="UINC01014613">
    <property type="protein sequence ID" value="SVA62218.1"/>
    <property type="molecule type" value="Genomic_DNA"/>
</dbReference>
<dbReference type="AlphaFoldDB" id="A0A381XBX9"/>
<sequence length="60" mass="7211">MKRLFKVGKEYFEKKSDAKVYRNKLEGYTPVKDKETGLPAKHNWKFEIKRGPDHWRGESK</sequence>
<reference evidence="1" key="1">
    <citation type="submission" date="2018-05" db="EMBL/GenBank/DDBJ databases">
        <authorList>
            <person name="Lanie J.A."/>
            <person name="Ng W.-L."/>
            <person name="Kazmierczak K.M."/>
            <person name="Andrzejewski T.M."/>
            <person name="Davidsen T.M."/>
            <person name="Wayne K.J."/>
            <person name="Tettelin H."/>
            <person name="Glass J.I."/>
            <person name="Rusch D."/>
            <person name="Podicherti R."/>
            <person name="Tsui H.-C.T."/>
            <person name="Winkler M.E."/>
        </authorList>
    </citation>
    <scope>NUCLEOTIDE SEQUENCE</scope>
</reference>
<protein>
    <submittedName>
        <fullName evidence="1">Uncharacterized protein</fullName>
    </submittedName>
</protein>